<dbReference type="EMBL" id="CP000083">
    <property type="protein sequence ID" value="AAZ28540.1"/>
    <property type="molecule type" value="Genomic_DNA"/>
</dbReference>
<dbReference type="KEGG" id="cps:CPS_0401"/>
<sequence>MPRGRSLINKLFYSVHKLCCTLVVLAVRYIGARG</sequence>
<proteinExistence type="predicted"/>
<feature type="transmembrane region" description="Helical" evidence="1">
    <location>
        <begin position="12"/>
        <end position="31"/>
    </location>
</feature>
<keyword evidence="1" id="KW-1133">Transmembrane helix</keyword>
<dbReference type="AlphaFoldDB" id="Q489V5"/>
<keyword evidence="1" id="KW-0472">Membrane</keyword>
<accession>Q489V5</accession>
<name>Q489V5_COLP3</name>
<dbReference type="Proteomes" id="UP000000547">
    <property type="component" value="Chromosome"/>
</dbReference>
<organism evidence="2 3">
    <name type="scientific">Colwellia psychrerythraea (strain 34H / ATCC BAA-681)</name>
    <name type="common">Vibrio psychroerythus</name>
    <dbReference type="NCBI Taxonomy" id="167879"/>
    <lineage>
        <taxon>Bacteria</taxon>
        <taxon>Pseudomonadati</taxon>
        <taxon>Pseudomonadota</taxon>
        <taxon>Gammaproteobacteria</taxon>
        <taxon>Alteromonadales</taxon>
        <taxon>Colwelliaceae</taxon>
        <taxon>Colwellia</taxon>
    </lineage>
</organism>
<dbReference type="STRING" id="167879.CPS_0401"/>
<gene>
    <name evidence="2" type="ordered locus">CPS_0401</name>
</gene>
<evidence type="ECO:0000313" key="2">
    <source>
        <dbReference type="EMBL" id="AAZ28540.1"/>
    </source>
</evidence>
<dbReference type="HOGENOM" id="CLU_3373145_0_0_6"/>
<protein>
    <submittedName>
        <fullName evidence="2">Uncharacterized protein</fullName>
    </submittedName>
</protein>
<evidence type="ECO:0000256" key="1">
    <source>
        <dbReference type="SAM" id="Phobius"/>
    </source>
</evidence>
<keyword evidence="1" id="KW-0812">Transmembrane</keyword>
<reference evidence="2" key="1">
    <citation type="journal article" date="2005" name="Proc. Natl. Acad. Sci. U.S.A.">
        <title>The psychrophilic lifestyle as revealed by the genome sequence of Colwellia psychrerythraea 34H through genomic and proteomic analyses.</title>
        <authorList>
            <person name="Methe B.A."/>
            <person name="Nelson K.E."/>
            <person name="Deming J.W."/>
            <person name="Momen B."/>
            <person name="Melamud E."/>
            <person name="Zhang X."/>
            <person name="Moult J."/>
            <person name="Madupu R."/>
            <person name="Nelson W.C."/>
            <person name="Dodson R.J."/>
            <person name="Brinkac L.M."/>
            <person name="Daugherty S.C."/>
            <person name="Durkin A.S."/>
            <person name="DeBoy R.T."/>
            <person name="Kolonay J.F."/>
            <person name="Sullivan S.A."/>
            <person name="Zhou L."/>
            <person name="Davidsen T.M."/>
            <person name="Wu M."/>
            <person name="Huston A.L."/>
            <person name="Lewis M."/>
            <person name="Weaver B."/>
            <person name="Weidman J.F."/>
            <person name="Khouri H."/>
            <person name="Utterback T.R."/>
            <person name="Feldblyum T.V."/>
            <person name="Fraser C.M."/>
        </authorList>
    </citation>
    <scope>NUCLEOTIDE SEQUENCE [LARGE SCALE GENOMIC DNA]</scope>
    <source>
        <strain evidence="2">34H</strain>
    </source>
</reference>
<evidence type="ECO:0000313" key="3">
    <source>
        <dbReference type="Proteomes" id="UP000000547"/>
    </source>
</evidence>